<evidence type="ECO:0000313" key="2">
    <source>
        <dbReference type="Proteomes" id="UP000070700"/>
    </source>
</evidence>
<proteinExistence type="predicted"/>
<dbReference type="KEGG" id="psco:LY89DRAFT_32108"/>
<dbReference type="AlphaFoldDB" id="A0A194XCP4"/>
<gene>
    <name evidence="1" type="ORF">LY89DRAFT_32108</name>
</gene>
<evidence type="ECO:0000313" key="1">
    <source>
        <dbReference type="EMBL" id="KUJ17940.1"/>
    </source>
</evidence>
<protein>
    <submittedName>
        <fullName evidence="1">Uncharacterized protein</fullName>
    </submittedName>
</protein>
<dbReference type="InParanoid" id="A0A194XCP4"/>
<dbReference type="GeneID" id="28816445"/>
<sequence length="157" mass="18155">MRSSRNRSLAWLQWSSDWPKTKVDPRVESVLSFFLTTGQSESKLSRVSKLSDMTQSVTLPRGGIQLRYRRGLMRIRLKCSTNGVAREKAPPTHRPPQFLQTVLKRRKYGHPVHATTIAIPFPYNFDTMPRMQMGRRAHLVGWLLISIGYDNFQLSKI</sequence>
<organism evidence="1 2">
    <name type="scientific">Mollisia scopiformis</name>
    <name type="common">Conifer needle endophyte fungus</name>
    <name type="synonym">Phialocephala scopiformis</name>
    <dbReference type="NCBI Taxonomy" id="149040"/>
    <lineage>
        <taxon>Eukaryota</taxon>
        <taxon>Fungi</taxon>
        <taxon>Dikarya</taxon>
        <taxon>Ascomycota</taxon>
        <taxon>Pezizomycotina</taxon>
        <taxon>Leotiomycetes</taxon>
        <taxon>Helotiales</taxon>
        <taxon>Mollisiaceae</taxon>
        <taxon>Mollisia</taxon>
    </lineage>
</organism>
<keyword evidence="2" id="KW-1185">Reference proteome</keyword>
<accession>A0A194XCP4</accession>
<reference evidence="1 2" key="1">
    <citation type="submission" date="2015-10" db="EMBL/GenBank/DDBJ databases">
        <title>Full genome of DAOMC 229536 Phialocephala scopiformis, a fungal endophyte of spruce producing the potent anti-insectan compound rugulosin.</title>
        <authorList>
            <consortium name="DOE Joint Genome Institute"/>
            <person name="Walker A.K."/>
            <person name="Frasz S.L."/>
            <person name="Seifert K.A."/>
            <person name="Miller J.D."/>
            <person name="Mondo S.J."/>
            <person name="Labutti K."/>
            <person name="Lipzen A."/>
            <person name="Dockter R."/>
            <person name="Kennedy M."/>
            <person name="Grigoriev I.V."/>
            <person name="Spatafora J.W."/>
        </authorList>
    </citation>
    <scope>NUCLEOTIDE SEQUENCE [LARGE SCALE GENOMIC DNA]</scope>
    <source>
        <strain evidence="1 2">CBS 120377</strain>
    </source>
</reference>
<name>A0A194XCP4_MOLSC</name>
<dbReference type="EMBL" id="KQ947413">
    <property type="protein sequence ID" value="KUJ17940.1"/>
    <property type="molecule type" value="Genomic_DNA"/>
</dbReference>
<dbReference type="RefSeq" id="XP_018072295.1">
    <property type="nucleotide sequence ID" value="XM_018206719.1"/>
</dbReference>
<dbReference type="Proteomes" id="UP000070700">
    <property type="component" value="Unassembled WGS sequence"/>
</dbReference>